<gene>
    <name evidence="2" type="ORF">BDQ94DRAFT_143150</name>
</gene>
<keyword evidence="3" id="KW-1185">Reference proteome</keyword>
<name>A0A3F3Q2K4_9EURO</name>
<accession>A0A3F3Q2K4</accession>
<reference evidence="2" key="1">
    <citation type="submission" date="2018-07" db="EMBL/GenBank/DDBJ databases">
        <title>The genomes of Aspergillus section Nigri reveals drivers in fungal speciation.</title>
        <authorList>
            <consortium name="DOE Joint Genome Institute"/>
            <person name="Vesth T.C."/>
            <person name="Nybo J."/>
            <person name="Theobald S."/>
            <person name="Brandl J."/>
            <person name="Frisvad J.C."/>
            <person name="Nielsen K.F."/>
            <person name="Lyhne E.K."/>
            <person name="Kogle M.E."/>
            <person name="Kuo A."/>
            <person name="Riley R."/>
            <person name="Clum A."/>
            <person name="Nolan M."/>
            <person name="Lipzen A."/>
            <person name="Salamov A."/>
            <person name="Henrissat B."/>
            <person name="Wiebenga A."/>
            <person name="De vries R.P."/>
            <person name="Grigoriev I.V."/>
            <person name="Mortensen U.H."/>
            <person name="Andersen M.R."/>
            <person name="Baker S.E."/>
        </authorList>
    </citation>
    <scope>NUCLEOTIDE SEQUENCE [LARGE SCALE GENOMIC DNA]</scope>
    <source>
        <strain evidence="2">CBS 139.54b</strain>
    </source>
</reference>
<dbReference type="EMBL" id="KZ852046">
    <property type="protein sequence ID" value="RDH33454.1"/>
    <property type="molecule type" value="Genomic_DNA"/>
</dbReference>
<dbReference type="AlphaFoldDB" id="A0A3F3Q2K4"/>
<protein>
    <submittedName>
        <fullName evidence="2">Uncharacterized protein</fullName>
    </submittedName>
</protein>
<evidence type="ECO:0000256" key="1">
    <source>
        <dbReference type="SAM" id="MobiDB-lite"/>
    </source>
</evidence>
<feature type="region of interest" description="Disordered" evidence="1">
    <location>
        <begin position="49"/>
        <end position="73"/>
    </location>
</feature>
<evidence type="ECO:0000313" key="3">
    <source>
        <dbReference type="Proteomes" id="UP000253729"/>
    </source>
</evidence>
<dbReference type="Proteomes" id="UP000253729">
    <property type="component" value="Unassembled WGS sequence"/>
</dbReference>
<proteinExistence type="predicted"/>
<organism evidence="2 3">
    <name type="scientific">Aspergillus welwitschiae</name>
    <dbReference type="NCBI Taxonomy" id="1341132"/>
    <lineage>
        <taxon>Eukaryota</taxon>
        <taxon>Fungi</taxon>
        <taxon>Dikarya</taxon>
        <taxon>Ascomycota</taxon>
        <taxon>Pezizomycotina</taxon>
        <taxon>Eurotiomycetes</taxon>
        <taxon>Eurotiomycetidae</taxon>
        <taxon>Eurotiales</taxon>
        <taxon>Aspergillaceae</taxon>
        <taxon>Aspergillus</taxon>
        <taxon>Aspergillus subgen. Circumdati</taxon>
    </lineage>
</organism>
<dbReference type="RefSeq" id="XP_026626476.1">
    <property type="nucleotide sequence ID" value="XM_026766174.1"/>
</dbReference>
<evidence type="ECO:0000313" key="2">
    <source>
        <dbReference type="EMBL" id="RDH33454.1"/>
    </source>
</evidence>
<dbReference type="GeneID" id="38134530"/>
<sequence>MKTSSMYVRMFKLVHHVRSMKALPRQGLSPLFGVVSGVQVPAARAKCTRRVPKDRTERQPGYPSFRCKVGADD</sequence>